<dbReference type="GO" id="GO:0003677">
    <property type="term" value="F:DNA binding"/>
    <property type="evidence" value="ECO:0007669"/>
    <property type="project" value="UniProtKB-UniRule"/>
</dbReference>
<dbReference type="InterPro" id="IPR050090">
    <property type="entry name" value="Tyrosine_recombinase_XerCD"/>
</dbReference>
<dbReference type="InterPro" id="IPR013762">
    <property type="entry name" value="Integrase-like_cat_sf"/>
</dbReference>
<reference evidence="9 10" key="1">
    <citation type="journal article" date="2016" name="Int. J. Syst. Evol. Microbiol.">
        <title>Pseudaminobacter manganicus sp. nov., isolated from sludge of a manganese mine.</title>
        <authorList>
            <person name="Li J."/>
            <person name="Huang J."/>
            <person name="Liao S."/>
            <person name="Wang G."/>
        </authorList>
    </citation>
    <scope>NUCLEOTIDE SEQUENCE [LARGE SCALE GENOMIC DNA]</scope>
    <source>
        <strain evidence="9 10">JH-7</strain>
    </source>
</reference>
<dbReference type="Gene3D" id="1.10.150.130">
    <property type="match status" value="1"/>
</dbReference>
<gene>
    <name evidence="9" type="ORF">BFN67_03525</name>
</gene>
<dbReference type="STRING" id="1873176.BFN67_03525"/>
<dbReference type="InterPro" id="IPR046668">
    <property type="entry name" value="DUF6538"/>
</dbReference>
<dbReference type="Pfam" id="PF00589">
    <property type="entry name" value="Phage_integrase"/>
    <property type="match status" value="1"/>
</dbReference>
<dbReference type="PROSITE" id="PS51898">
    <property type="entry name" value="TYR_RECOMBINASE"/>
    <property type="match status" value="1"/>
</dbReference>
<evidence type="ECO:0000259" key="7">
    <source>
        <dbReference type="PROSITE" id="PS51898"/>
    </source>
</evidence>
<dbReference type="OrthoDB" id="9784724at2"/>
<dbReference type="SUPFAM" id="SSF56349">
    <property type="entry name" value="DNA breaking-rejoining enzymes"/>
    <property type="match status" value="1"/>
</dbReference>
<dbReference type="Pfam" id="PF20172">
    <property type="entry name" value="DUF6538"/>
    <property type="match status" value="1"/>
</dbReference>
<evidence type="ECO:0000256" key="5">
    <source>
        <dbReference type="PROSITE-ProRule" id="PRU01248"/>
    </source>
</evidence>
<protein>
    <recommendedName>
        <fullName evidence="11">Integrase</fullName>
    </recommendedName>
</protein>
<dbReference type="EMBL" id="MDET01000023">
    <property type="protein sequence ID" value="OQM74720.1"/>
    <property type="molecule type" value="Genomic_DNA"/>
</dbReference>
<dbReference type="PROSITE" id="PS51900">
    <property type="entry name" value="CB"/>
    <property type="match status" value="1"/>
</dbReference>
<comment type="caution">
    <text evidence="9">The sequence shown here is derived from an EMBL/GenBank/DDBJ whole genome shotgun (WGS) entry which is preliminary data.</text>
</comment>
<dbReference type="GO" id="GO:0015074">
    <property type="term" value="P:DNA integration"/>
    <property type="evidence" value="ECO:0007669"/>
    <property type="project" value="UniProtKB-KW"/>
</dbReference>
<keyword evidence="3 5" id="KW-0238">DNA-binding</keyword>
<dbReference type="InterPro" id="IPR044068">
    <property type="entry name" value="CB"/>
</dbReference>
<dbReference type="AlphaFoldDB" id="A0A1V8RNE9"/>
<evidence type="ECO:0000313" key="10">
    <source>
        <dbReference type="Proteomes" id="UP000191905"/>
    </source>
</evidence>
<dbReference type="InterPro" id="IPR010998">
    <property type="entry name" value="Integrase_recombinase_N"/>
</dbReference>
<sequence>MTSHIKRRGSTYYAQIAVPLDVQTILGRKTMDRSLRTKDPQEAKRLLPDVLKEWHRLFDDAKRGITIVKEQRRPLTNAQMAARVYKSETALDAELRKQDHRYAIAEIDADEARRFRDGFAGRLSNDELAELVGDRIERFRTVGHHDYAPNSPEWRALAQDLCAARYEAMAREAERAEGDFNGKPSHPTIASATPEPEKAPKGETIIDLYDRYARENAKGISADTLTQARRDVKLFADTIGNIPPGKITGRHVGEWKDLLMQYPVKAAEIAAFRGMTMRQTIKKNETVKKPTISDRTVNRYLSAVGAFCDWLVLRGYLERNPVTGLHQSIDKTKRSTVPFTTDQLNTLFASPLFTGCQNDDDWHKPGNHMIRDHRFWIPLVMLFSGARPGEIAQLAVSDVRQEHGIWIMHITEEGDGDKSVKTKGSMRVVPIHPELVRLGFLKYHAAIKEAGETRFFPNATRNKRGQMVADFSRDFGRYLTRIKIKSGRGVSLYSFRHGAADALRRAGHLDEQFGFILGHTSHTMTGRYGVLPQGMLQQRVDLVNSIAYPGLKIDHLAD</sequence>
<keyword evidence="10" id="KW-1185">Reference proteome</keyword>
<evidence type="ECO:0000313" key="9">
    <source>
        <dbReference type="EMBL" id="OQM74720.1"/>
    </source>
</evidence>
<dbReference type="InterPro" id="IPR002104">
    <property type="entry name" value="Integrase_catalytic"/>
</dbReference>
<evidence type="ECO:0008006" key="11">
    <source>
        <dbReference type="Google" id="ProtNLM"/>
    </source>
</evidence>
<name>A0A1V8RNE9_9HYPH</name>
<dbReference type="Gene3D" id="1.10.443.10">
    <property type="entry name" value="Intergrase catalytic core"/>
    <property type="match status" value="1"/>
</dbReference>
<evidence type="ECO:0000256" key="6">
    <source>
        <dbReference type="SAM" id="MobiDB-lite"/>
    </source>
</evidence>
<evidence type="ECO:0000256" key="1">
    <source>
        <dbReference type="ARBA" id="ARBA00008857"/>
    </source>
</evidence>
<dbReference type="PANTHER" id="PTHR30349">
    <property type="entry name" value="PHAGE INTEGRASE-RELATED"/>
    <property type="match status" value="1"/>
</dbReference>
<feature type="domain" description="Core-binding (CB)" evidence="8">
    <location>
        <begin position="203"/>
        <end position="312"/>
    </location>
</feature>
<feature type="domain" description="Tyr recombinase" evidence="7">
    <location>
        <begin position="334"/>
        <end position="541"/>
    </location>
</feature>
<evidence type="ECO:0000256" key="3">
    <source>
        <dbReference type="ARBA" id="ARBA00023125"/>
    </source>
</evidence>
<dbReference type="PANTHER" id="PTHR30349:SF41">
    <property type="entry name" value="INTEGRASE_RECOMBINASE PROTEIN MJ0367-RELATED"/>
    <property type="match status" value="1"/>
</dbReference>
<proteinExistence type="inferred from homology"/>
<keyword evidence="4" id="KW-0233">DNA recombination</keyword>
<dbReference type="CDD" id="cd01184">
    <property type="entry name" value="INT_C_like_1"/>
    <property type="match status" value="1"/>
</dbReference>
<keyword evidence="2" id="KW-0229">DNA integration</keyword>
<evidence type="ECO:0000256" key="4">
    <source>
        <dbReference type="ARBA" id="ARBA00023172"/>
    </source>
</evidence>
<accession>A0A1V8RNE9</accession>
<feature type="region of interest" description="Disordered" evidence="6">
    <location>
        <begin position="176"/>
        <end position="202"/>
    </location>
</feature>
<dbReference type="Proteomes" id="UP000191905">
    <property type="component" value="Unassembled WGS sequence"/>
</dbReference>
<dbReference type="GO" id="GO:0006310">
    <property type="term" value="P:DNA recombination"/>
    <property type="evidence" value="ECO:0007669"/>
    <property type="project" value="UniProtKB-KW"/>
</dbReference>
<evidence type="ECO:0000256" key="2">
    <source>
        <dbReference type="ARBA" id="ARBA00022908"/>
    </source>
</evidence>
<evidence type="ECO:0000259" key="8">
    <source>
        <dbReference type="PROSITE" id="PS51900"/>
    </source>
</evidence>
<organism evidence="9 10">
    <name type="scientific">Manganibacter manganicus</name>
    <dbReference type="NCBI Taxonomy" id="1873176"/>
    <lineage>
        <taxon>Bacteria</taxon>
        <taxon>Pseudomonadati</taxon>
        <taxon>Pseudomonadota</taxon>
        <taxon>Alphaproteobacteria</taxon>
        <taxon>Hyphomicrobiales</taxon>
        <taxon>Phyllobacteriaceae</taxon>
        <taxon>Manganibacter</taxon>
    </lineage>
</organism>
<comment type="similarity">
    <text evidence="1">Belongs to the 'phage' integrase family.</text>
</comment>
<dbReference type="InterPro" id="IPR011010">
    <property type="entry name" value="DNA_brk_join_enz"/>
</dbReference>